<dbReference type="BioCyc" id="PSP1104324:GJSN-1838-MONOMER"/>
<dbReference type="AlphaFoldDB" id="G7VHJ1"/>
<evidence type="ECO:0000256" key="1">
    <source>
        <dbReference type="SAM" id="Phobius"/>
    </source>
</evidence>
<organism evidence="2 3">
    <name type="scientific">Pyrobaculum ferrireducens</name>
    <dbReference type="NCBI Taxonomy" id="1104324"/>
    <lineage>
        <taxon>Archaea</taxon>
        <taxon>Thermoproteota</taxon>
        <taxon>Thermoprotei</taxon>
        <taxon>Thermoproteales</taxon>
        <taxon>Thermoproteaceae</taxon>
        <taxon>Pyrobaculum</taxon>
    </lineage>
</organism>
<keyword evidence="1" id="KW-0812">Transmembrane</keyword>
<feature type="transmembrane region" description="Helical" evidence="1">
    <location>
        <begin position="9"/>
        <end position="31"/>
    </location>
</feature>
<feature type="transmembrane region" description="Helical" evidence="1">
    <location>
        <begin position="59"/>
        <end position="77"/>
    </location>
</feature>
<proteinExistence type="predicted"/>
<keyword evidence="1" id="KW-1133">Transmembrane helix</keyword>
<sequence length="107" mass="11285">MRRLSYVNTLYITAILGILLTTATVVALAVANGPQKLADVYHRVLSGDLNNGARGMGDIGLVVFMLAIPAALTAALIREKLNKLIKILALAVLVINILAALGLLSLH</sequence>
<name>G7VHJ1_9CREN</name>
<protein>
    <recommendedName>
        <fullName evidence="4">DUF1634 domain-containing protein</fullName>
    </recommendedName>
</protein>
<evidence type="ECO:0000313" key="2">
    <source>
        <dbReference type="EMBL" id="AET33282.1"/>
    </source>
</evidence>
<evidence type="ECO:0008006" key="4">
    <source>
        <dbReference type="Google" id="ProtNLM"/>
    </source>
</evidence>
<feature type="transmembrane region" description="Helical" evidence="1">
    <location>
        <begin position="84"/>
        <end position="106"/>
    </location>
</feature>
<evidence type="ECO:0000313" key="3">
    <source>
        <dbReference type="Proteomes" id="UP000005867"/>
    </source>
</evidence>
<dbReference type="RefSeq" id="WP_014289107.1">
    <property type="nucleotide sequence ID" value="NC_016645.1"/>
</dbReference>
<reference evidence="2 3" key="1">
    <citation type="journal article" date="2012" name="J. Bacteriol.">
        <title>Complete genome sequence of strain 1860, a crenarchaeon of the genus pyrobaculum able to grow with various electron acceptors.</title>
        <authorList>
            <person name="Mardanov A.V."/>
            <person name="Gumerov V.M."/>
            <person name="Slobodkina G.B."/>
            <person name="Beletsky A.V."/>
            <person name="Bonch-Osmolovskaya E.A."/>
            <person name="Ravin N.V."/>
            <person name="Skryabin K.G."/>
        </authorList>
    </citation>
    <scope>NUCLEOTIDE SEQUENCE [LARGE SCALE GENOMIC DNA]</scope>
    <source>
        <strain evidence="2 3">1860</strain>
    </source>
</reference>
<dbReference type="KEGG" id="pyr:P186_1880"/>
<keyword evidence="3" id="KW-1185">Reference proteome</keyword>
<dbReference type="HOGENOM" id="CLU_2204212_0_0_2"/>
<dbReference type="Proteomes" id="UP000005867">
    <property type="component" value="Chromosome"/>
</dbReference>
<gene>
    <name evidence="2" type="ORF">P186_1880</name>
</gene>
<dbReference type="EMBL" id="CP003098">
    <property type="protein sequence ID" value="AET33282.1"/>
    <property type="molecule type" value="Genomic_DNA"/>
</dbReference>
<dbReference type="GeneID" id="11596373"/>
<accession>G7VHJ1</accession>
<dbReference type="STRING" id="1104324.P186_1880"/>
<keyword evidence="1" id="KW-0472">Membrane</keyword>